<dbReference type="Pfam" id="PF14236">
    <property type="entry name" value="DruA"/>
    <property type="match status" value="2"/>
</dbReference>
<dbReference type="Proteomes" id="UP000282084">
    <property type="component" value="Unassembled WGS sequence"/>
</dbReference>
<sequence>MTKTWYPLPCPPGCRAAERRAFATLGRALAGVGGLVPEKARERCLARDNAALTAATHVLLDLVGQGWNVQVNGDEVSVAPPLGVGDPVEEKRRVRRQELIKRDEQLAVPSVRRFVVAMEKPREFDGKFVSIFSLMRDGKELATALRALDDSAAADPKKLRRVIDPYVQIVTGERCTQTGFKLMDIWRYFRHTWSNQYTSTPGRTLMILIRDRAAPFHPVIGIAALGSAVVQLAERDDWIGWQSGVFLEDLSATPTLRMARWIAARLQTALNELYVDDLVKDGLYWPSLWDNPTTDAIERLLKEAESRRRDHHRFVKPTEFKKLHDADDVDAWRRRAELDLFRSKRCLALADLLGARQALAPYLYPKPTRSGLSRALEDPKARRAIVSVLRRAKADAVGTEIADLTVCGAVAPYNSLLGGKLVSMLAVSPTVVKAYKQRYSSYASEIASSMAGRPIRRRSNLVFIGTTSLYGSGASQYNRIRIPPEVLGGSSSIEFRQLGRSKSFGTSHLSAESVRALVRLAEQTAGGARVNSIFGEGVNPKFRKVRHGFDLLRWPSDVLLQHGRQRIIYGISLVNNLLPYLLGADAEPSYKFRWRSSNGNVESISAWWMRRWLAPRSRRTDVLAAVTANQTTRPVSHGARVVLPVVPLLPGEYEQLELY</sequence>
<accession>A0A495VV96</accession>
<evidence type="ECO:0000313" key="2">
    <source>
        <dbReference type="Proteomes" id="UP000282084"/>
    </source>
</evidence>
<keyword evidence="2" id="KW-1185">Reference proteome</keyword>
<protein>
    <submittedName>
        <fullName evidence="1">Uncharacterized protein DUF4338</fullName>
    </submittedName>
</protein>
<dbReference type="EMBL" id="RBXO01000001">
    <property type="protein sequence ID" value="RKT52800.1"/>
    <property type="molecule type" value="Genomic_DNA"/>
</dbReference>
<dbReference type="AlphaFoldDB" id="A0A495VV96"/>
<reference evidence="1 2" key="1">
    <citation type="submission" date="2018-10" db="EMBL/GenBank/DDBJ databases">
        <title>Sequencing the genomes of 1000 actinobacteria strains.</title>
        <authorList>
            <person name="Klenk H.-P."/>
        </authorList>
    </citation>
    <scope>NUCLEOTIDE SEQUENCE [LARGE SCALE GENOMIC DNA]</scope>
    <source>
        <strain evidence="1 2">DSM 43800</strain>
    </source>
</reference>
<dbReference type="InterPro" id="IPR025639">
    <property type="entry name" value="DruA"/>
</dbReference>
<gene>
    <name evidence="1" type="ORF">C8E97_1338</name>
</gene>
<comment type="caution">
    <text evidence="1">The sequence shown here is derived from an EMBL/GenBank/DDBJ whole genome shotgun (WGS) entry which is preliminary data.</text>
</comment>
<name>A0A495VV96_9PSEU</name>
<evidence type="ECO:0000313" key="1">
    <source>
        <dbReference type="EMBL" id="RKT52800.1"/>
    </source>
</evidence>
<dbReference type="OrthoDB" id="6637466at2"/>
<proteinExistence type="predicted"/>
<organism evidence="1 2">
    <name type="scientific">Saccharothrix australiensis</name>
    <dbReference type="NCBI Taxonomy" id="2072"/>
    <lineage>
        <taxon>Bacteria</taxon>
        <taxon>Bacillati</taxon>
        <taxon>Actinomycetota</taxon>
        <taxon>Actinomycetes</taxon>
        <taxon>Pseudonocardiales</taxon>
        <taxon>Pseudonocardiaceae</taxon>
        <taxon>Saccharothrix</taxon>
    </lineage>
</organism>